<dbReference type="Proteomes" id="UP000246005">
    <property type="component" value="Unassembled WGS sequence"/>
</dbReference>
<comment type="caution">
    <text evidence="7">The sequence shown here is derived from an EMBL/GenBank/DDBJ whole genome shotgun (WGS) entry which is preliminary data.</text>
</comment>
<comment type="subcellular location">
    <subcellularLocation>
        <location evidence="1">Cell septum</location>
    </subcellularLocation>
</comment>
<evidence type="ECO:0000256" key="1">
    <source>
        <dbReference type="ARBA" id="ARBA00004431"/>
    </source>
</evidence>
<dbReference type="EMBL" id="QGHB01000025">
    <property type="protein sequence ID" value="PWK79451.1"/>
    <property type="molecule type" value="Genomic_DNA"/>
</dbReference>
<evidence type="ECO:0000256" key="4">
    <source>
        <dbReference type="ARBA" id="ARBA00022969"/>
    </source>
</evidence>
<dbReference type="GO" id="GO:0030435">
    <property type="term" value="P:sporulation resulting in formation of a cellular spore"/>
    <property type="evidence" value="ECO:0007669"/>
    <property type="project" value="UniProtKB-KW"/>
</dbReference>
<reference evidence="7 8" key="1">
    <citation type="submission" date="2018-05" db="EMBL/GenBank/DDBJ databases">
        <title>Genomic Encyclopedia of Type Strains, Phase IV (KMG-IV): sequencing the most valuable type-strain genomes for metagenomic binning, comparative biology and taxonomic classification.</title>
        <authorList>
            <person name="Goeker M."/>
        </authorList>
    </citation>
    <scope>NUCLEOTIDE SEQUENCE [LARGE SCALE GENOMIC DNA]</scope>
    <source>
        <strain evidence="7 8">DSM 45480</strain>
    </source>
</reference>
<protein>
    <submittedName>
        <fullName evidence="7">Sporulation and cell division protein SsgA</fullName>
    </submittedName>
</protein>
<dbReference type="AlphaFoldDB" id="A0A316HHD0"/>
<dbReference type="GO" id="GO:0030428">
    <property type="term" value="C:cell septum"/>
    <property type="evidence" value="ECO:0007669"/>
    <property type="project" value="UniProtKB-SubCell"/>
</dbReference>
<keyword evidence="3 7" id="KW-0132">Cell division</keyword>
<keyword evidence="6" id="KW-0131">Cell cycle</keyword>
<sequence length="127" mass="13914">MRVASRTVFDFVRPDGSTVPVETELLYQSDDPFAVTMRFHAGGAVATWIMGRDLLAEGMTAPAGLGDVRVRPNTGRTLMLELVSDRHVTVFRLPTGTLRKFLDASYRLVPPGAERFDADAFLSAVLS</sequence>
<proteinExistence type="inferred from homology"/>
<dbReference type="Gene3D" id="2.30.31.20">
    <property type="entry name" value="Sporulation-specific cell division protein SsgB"/>
    <property type="match status" value="1"/>
</dbReference>
<comment type="similarity">
    <text evidence="2">Belongs to the SsgA family.</text>
</comment>
<evidence type="ECO:0000256" key="6">
    <source>
        <dbReference type="ARBA" id="ARBA00023306"/>
    </source>
</evidence>
<keyword evidence="4" id="KW-0749">Sporulation</keyword>
<dbReference type="InterPro" id="IPR006776">
    <property type="entry name" value="SsgB"/>
</dbReference>
<evidence type="ECO:0000256" key="2">
    <source>
        <dbReference type="ARBA" id="ARBA00009323"/>
    </source>
</evidence>
<evidence type="ECO:0000313" key="8">
    <source>
        <dbReference type="Proteomes" id="UP000246005"/>
    </source>
</evidence>
<evidence type="ECO:0000256" key="3">
    <source>
        <dbReference type="ARBA" id="ARBA00022618"/>
    </source>
</evidence>
<dbReference type="RefSeq" id="WP_109642625.1">
    <property type="nucleotide sequence ID" value="NZ_QGHB01000025.1"/>
</dbReference>
<evidence type="ECO:0000256" key="5">
    <source>
        <dbReference type="ARBA" id="ARBA00023210"/>
    </source>
</evidence>
<dbReference type="GO" id="GO:0000917">
    <property type="term" value="P:division septum assembly"/>
    <property type="evidence" value="ECO:0007669"/>
    <property type="project" value="UniProtKB-KW"/>
</dbReference>
<dbReference type="Pfam" id="PF04686">
    <property type="entry name" value="SsgA"/>
    <property type="match status" value="1"/>
</dbReference>
<organism evidence="7 8">
    <name type="scientific">Lentzea atacamensis</name>
    <dbReference type="NCBI Taxonomy" id="531938"/>
    <lineage>
        <taxon>Bacteria</taxon>
        <taxon>Bacillati</taxon>
        <taxon>Actinomycetota</taxon>
        <taxon>Actinomycetes</taxon>
        <taxon>Pseudonocardiales</taxon>
        <taxon>Pseudonocardiaceae</taxon>
        <taxon>Lentzea</taxon>
    </lineage>
</organism>
<name>A0A316HHD0_9PSEU</name>
<gene>
    <name evidence="7" type="ORF">C8D88_12551</name>
</gene>
<keyword evidence="5" id="KW-0717">Septation</keyword>
<dbReference type="InterPro" id="IPR038658">
    <property type="entry name" value="SsgB_sf"/>
</dbReference>
<accession>A0A316HHD0</accession>
<evidence type="ECO:0000313" key="7">
    <source>
        <dbReference type="EMBL" id="PWK79451.1"/>
    </source>
</evidence>